<dbReference type="GO" id="GO:0005524">
    <property type="term" value="F:ATP binding"/>
    <property type="evidence" value="ECO:0007669"/>
    <property type="project" value="UniProtKB-UniRule"/>
</dbReference>
<dbReference type="Gene3D" id="3.30.200.20">
    <property type="entry name" value="Phosphorylase Kinase, domain 1"/>
    <property type="match status" value="1"/>
</dbReference>
<dbReference type="PROSITE" id="PS50011">
    <property type="entry name" value="PROTEIN_KINASE_DOM"/>
    <property type="match status" value="1"/>
</dbReference>
<dbReference type="Pfam" id="PF00069">
    <property type="entry name" value="Pkinase"/>
    <property type="match status" value="1"/>
</dbReference>
<evidence type="ECO:0000256" key="3">
    <source>
        <dbReference type="ARBA" id="ARBA00022679"/>
    </source>
</evidence>
<dbReference type="GO" id="GO:0004674">
    <property type="term" value="F:protein serine/threonine kinase activity"/>
    <property type="evidence" value="ECO:0007669"/>
    <property type="project" value="UniProtKB-KW"/>
</dbReference>
<proteinExistence type="inferred from homology"/>
<dbReference type="SUPFAM" id="SSF56112">
    <property type="entry name" value="Protein kinase-like (PK-like)"/>
    <property type="match status" value="1"/>
</dbReference>
<dbReference type="PANTHER" id="PTHR24356">
    <property type="entry name" value="SERINE/THREONINE-PROTEIN KINASE"/>
    <property type="match status" value="1"/>
</dbReference>
<comment type="caution">
    <text evidence="13">The sequence shown here is derived from an EMBL/GenBank/DDBJ whole genome shotgun (WGS) entry which is preliminary data.</text>
</comment>
<dbReference type="AlphaFoldDB" id="A0AAU9J6N0"/>
<dbReference type="Gene3D" id="1.10.510.10">
    <property type="entry name" value="Transferase(Phosphotransferase) domain 1"/>
    <property type="match status" value="1"/>
</dbReference>
<dbReference type="PROSITE" id="PS00107">
    <property type="entry name" value="PROTEIN_KINASE_ATP"/>
    <property type="match status" value="1"/>
</dbReference>
<feature type="binding site" evidence="9">
    <location>
        <position position="52"/>
    </location>
    <ligand>
        <name>ATP</name>
        <dbReference type="ChEBI" id="CHEBI:30616"/>
    </ligand>
</feature>
<sequence>MGNNFNANLNGENTSRKVKVTDFTFLYIVGKGGFGRVWKGELKNTRQIYAIKEMMKSRIINKKSVHSVLNERKLLSIIKHPFIVNMEYAWQDTNNLYLAMDYVSGGDLRYHLMRTEKFTEAQTKFFVACIVTGLEYIHLHGIIHRDIKPENLVLDSKGYIRITDFGIAKIISPGLEKESSGTPGYMAPEVMCKKMHGPGVDFFALGVIAYEFMMGYRPYWGRNRRELKDMVLSHQAQIKRKDIPEGWSLEAADFINKLLQRKPEERLGFNGPQEVKNHQWLRDCNWKDLFSKKLPAPFKPRKKEDNFDRWAQIDWNDDVDSKTFNSSLQDLFEGFAFDPRKVAVCEEITQQISPLR</sequence>
<protein>
    <recommendedName>
        <fullName evidence="1">non-specific serine/threonine protein kinase</fullName>
        <ecNumber evidence="1">2.7.11.1</ecNumber>
    </recommendedName>
</protein>
<dbReference type="InterPro" id="IPR000961">
    <property type="entry name" value="AGC-kinase_C"/>
</dbReference>
<dbReference type="FunFam" id="3.30.200.20:FF:000042">
    <property type="entry name" value="Aurora kinase A"/>
    <property type="match status" value="1"/>
</dbReference>
<feature type="domain" description="Protein kinase" evidence="11">
    <location>
        <begin position="23"/>
        <end position="281"/>
    </location>
</feature>
<evidence type="ECO:0000256" key="10">
    <source>
        <dbReference type="RuleBase" id="RU000304"/>
    </source>
</evidence>
<dbReference type="EC" id="2.7.11.1" evidence="1"/>
<dbReference type="InterPro" id="IPR011009">
    <property type="entry name" value="Kinase-like_dom_sf"/>
</dbReference>
<dbReference type="EMBL" id="CAJZBQ010000024">
    <property type="protein sequence ID" value="CAG9319952.1"/>
    <property type="molecule type" value="Genomic_DNA"/>
</dbReference>
<comment type="catalytic activity">
    <reaction evidence="8">
        <text>L-seryl-[protein] + ATP = O-phospho-L-seryl-[protein] + ADP + H(+)</text>
        <dbReference type="Rhea" id="RHEA:17989"/>
        <dbReference type="Rhea" id="RHEA-COMP:9863"/>
        <dbReference type="Rhea" id="RHEA-COMP:11604"/>
        <dbReference type="ChEBI" id="CHEBI:15378"/>
        <dbReference type="ChEBI" id="CHEBI:29999"/>
        <dbReference type="ChEBI" id="CHEBI:30616"/>
        <dbReference type="ChEBI" id="CHEBI:83421"/>
        <dbReference type="ChEBI" id="CHEBI:456216"/>
        <dbReference type="EC" id="2.7.11.1"/>
    </reaction>
</comment>
<feature type="domain" description="AGC-kinase C-terminal" evidence="12">
    <location>
        <begin position="282"/>
        <end position="347"/>
    </location>
</feature>
<evidence type="ECO:0000256" key="8">
    <source>
        <dbReference type="ARBA" id="ARBA00048679"/>
    </source>
</evidence>
<dbReference type="InterPro" id="IPR008271">
    <property type="entry name" value="Ser/Thr_kinase_AS"/>
</dbReference>
<evidence type="ECO:0000313" key="14">
    <source>
        <dbReference type="Proteomes" id="UP001162131"/>
    </source>
</evidence>
<dbReference type="PANTHER" id="PTHR24356:SF374">
    <property type="entry name" value="PROTEIN KINASE DOMAIN-CONTAINING PROTEIN"/>
    <property type="match status" value="1"/>
</dbReference>
<evidence type="ECO:0000256" key="1">
    <source>
        <dbReference type="ARBA" id="ARBA00012513"/>
    </source>
</evidence>
<keyword evidence="5" id="KW-0418">Kinase</keyword>
<keyword evidence="3" id="KW-0808">Transferase</keyword>
<evidence type="ECO:0000313" key="13">
    <source>
        <dbReference type="EMBL" id="CAG9319952.1"/>
    </source>
</evidence>
<evidence type="ECO:0000259" key="12">
    <source>
        <dbReference type="PROSITE" id="PS51285"/>
    </source>
</evidence>
<name>A0AAU9J6N0_9CILI</name>
<keyword evidence="14" id="KW-1185">Reference proteome</keyword>
<keyword evidence="4 9" id="KW-0547">Nucleotide-binding</keyword>
<evidence type="ECO:0000256" key="6">
    <source>
        <dbReference type="ARBA" id="ARBA00022840"/>
    </source>
</evidence>
<dbReference type="GO" id="GO:0035556">
    <property type="term" value="P:intracellular signal transduction"/>
    <property type="evidence" value="ECO:0007669"/>
    <property type="project" value="TreeGrafter"/>
</dbReference>
<organism evidence="13 14">
    <name type="scientific">Blepharisma stoltei</name>
    <dbReference type="NCBI Taxonomy" id="1481888"/>
    <lineage>
        <taxon>Eukaryota</taxon>
        <taxon>Sar</taxon>
        <taxon>Alveolata</taxon>
        <taxon>Ciliophora</taxon>
        <taxon>Postciliodesmatophora</taxon>
        <taxon>Heterotrichea</taxon>
        <taxon>Heterotrichida</taxon>
        <taxon>Blepharismidae</taxon>
        <taxon>Blepharisma</taxon>
    </lineage>
</organism>
<comment type="similarity">
    <text evidence="10">Belongs to the protein kinase superfamily.</text>
</comment>
<evidence type="ECO:0000256" key="4">
    <source>
        <dbReference type="ARBA" id="ARBA00022741"/>
    </source>
</evidence>
<keyword evidence="2 10" id="KW-0723">Serine/threonine-protein kinase</keyword>
<keyword evidence="6 9" id="KW-0067">ATP-binding</keyword>
<dbReference type="InterPro" id="IPR000719">
    <property type="entry name" value="Prot_kinase_dom"/>
</dbReference>
<dbReference type="InterPro" id="IPR050236">
    <property type="entry name" value="Ser_Thr_kinase_AGC"/>
</dbReference>
<dbReference type="Proteomes" id="UP001162131">
    <property type="component" value="Unassembled WGS sequence"/>
</dbReference>
<evidence type="ECO:0000256" key="5">
    <source>
        <dbReference type="ARBA" id="ARBA00022777"/>
    </source>
</evidence>
<evidence type="ECO:0000256" key="2">
    <source>
        <dbReference type="ARBA" id="ARBA00022527"/>
    </source>
</evidence>
<dbReference type="SMART" id="SM00220">
    <property type="entry name" value="S_TKc"/>
    <property type="match status" value="1"/>
</dbReference>
<dbReference type="FunFam" id="1.10.510.10:FF:000454">
    <property type="entry name" value="Uncharacterized protein"/>
    <property type="match status" value="1"/>
</dbReference>
<evidence type="ECO:0000259" key="11">
    <source>
        <dbReference type="PROSITE" id="PS50011"/>
    </source>
</evidence>
<comment type="catalytic activity">
    <reaction evidence="7">
        <text>L-threonyl-[protein] + ATP = O-phospho-L-threonyl-[protein] + ADP + H(+)</text>
        <dbReference type="Rhea" id="RHEA:46608"/>
        <dbReference type="Rhea" id="RHEA-COMP:11060"/>
        <dbReference type="Rhea" id="RHEA-COMP:11605"/>
        <dbReference type="ChEBI" id="CHEBI:15378"/>
        <dbReference type="ChEBI" id="CHEBI:30013"/>
        <dbReference type="ChEBI" id="CHEBI:30616"/>
        <dbReference type="ChEBI" id="CHEBI:61977"/>
        <dbReference type="ChEBI" id="CHEBI:456216"/>
        <dbReference type="EC" id="2.7.11.1"/>
    </reaction>
</comment>
<evidence type="ECO:0000256" key="7">
    <source>
        <dbReference type="ARBA" id="ARBA00047899"/>
    </source>
</evidence>
<accession>A0AAU9J6N0</accession>
<dbReference type="PROSITE" id="PS51285">
    <property type="entry name" value="AGC_KINASE_CTER"/>
    <property type="match status" value="1"/>
</dbReference>
<dbReference type="PROSITE" id="PS00108">
    <property type="entry name" value="PROTEIN_KINASE_ST"/>
    <property type="match status" value="1"/>
</dbReference>
<evidence type="ECO:0000256" key="9">
    <source>
        <dbReference type="PROSITE-ProRule" id="PRU10141"/>
    </source>
</evidence>
<dbReference type="InterPro" id="IPR017441">
    <property type="entry name" value="Protein_kinase_ATP_BS"/>
</dbReference>
<reference evidence="13" key="1">
    <citation type="submission" date="2021-09" db="EMBL/GenBank/DDBJ databases">
        <authorList>
            <consortium name="AG Swart"/>
            <person name="Singh M."/>
            <person name="Singh A."/>
            <person name="Seah K."/>
            <person name="Emmerich C."/>
        </authorList>
    </citation>
    <scope>NUCLEOTIDE SEQUENCE</scope>
    <source>
        <strain evidence="13">ATCC30299</strain>
    </source>
</reference>
<gene>
    <name evidence="13" type="ORF">BSTOLATCC_MIC25195</name>
</gene>